<evidence type="ECO:0000313" key="2">
    <source>
        <dbReference type="EMBL" id="TVO77443.1"/>
    </source>
</evidence>
<dbReference type="GO" id="GO:0004175">
    <property type="term" value="F:endopeptidase activity"/>
    <property type="evidence" value="ECO:0007669"/>
    <property type="project" value="TreeGrafter"/>
</dbReference>
<dbReference type="SUPFAM" id="SSF53163">
    <property type="entry name" value="HybD-like"/>
    <property type="match status" value="1"/>
</dbReference>
<gene>
    <name evidence="2" type="ORF">FHP89_09025</name>
</gene>
<accession>A0A557RW18</accession>
<dbReference type="PANTHER" id="PTHR30302">
    <property type="entry name" value="HYDROGENASE 1 MATURATION PROTEASE"/>
    <property type="match status" value="1"/>
</dbReference>
<name>A0A557RW18_9RHOO</name>
<evidence type="ECO:0000313" key="3">
    <source>
        <dbReference type="Proteomes" id="UP000318349"/>
    </source>
</evidence>
<dbReference type="Proteomes" id="UP000318349">
    <property type="component" value="Unassembled WGS sequence"/>
</dbReference>
<protein>
    <submittedName>
        <fullName evidence="2">Hydrogenase maturation protease</fullName>
    </submittedName>
</protein>
<dbReference type="GO" id="GO:0016485">
    <property type="term" value="P:protein processing"/>
    <property type="evidence" value="ECO:0007669"/>
    <property type="project" value="TreeGrafter"/>
</dbReference>
<dbReference type="PANTHER" id="PTHR30302:SF5">
    <property type="entry name" value="SLR1876 PROTEIN"/>
    <property type="match status" value="1"/>
</dbReference>
<sequence length="231" mass="24431">MQSDRLDHPQQRSDEPRSARSGAARAQRPDTHRRLAQPHRSGDPGLRPLPVLRNPCARQDAAGGSPARCRWRQRGPEGAKRVSRIVVLAAGNDARGDDGIGPSLAARLSALELPGVTVIDAFQFQVENALDLDGADAALFIDAHLSQTEEIVLAPVAPAAAVAVQSHALSPAEVLRVREQIGAALPPSWLLSVRGEDFSLGAALSAAGAQRLEAAWGALRGWLAERLSGVN</sequence>
<keyword evidence="2" id="KW-0378">Hydrolase</keyword>
<dbReference type="InterPro" id="IPR023430">
    <property type="entry name" value="Pept_HybD-like_dom_sf"/>
</dbReference>
<dbReference type="EMBL" id="VMNI01000007">
    <property type="protein sequence ID" value="TVO77443.1"/>
    <property type="molecule type" value="Genomic_DNA"/>
</dbReference>
<feature type="region of interest" description="Disordered" evidence="1">
    <location>
        <begin position="1"/>
        <end position="75"/>
    </location>
</feature>
<dbReference type="NCBIfam" id="TIGR00072">
    <property type="entry name" value="hydrog_prot"/>
    <property type="match status" value="1"/>
</dbReference>
<dbReference type="AlphaFoldDB" id="A0A557RW18"/>
<keyword evidence="2" id="KW-0645">Protease</keyword>
<reference evidence="2 3" key="1">
    <citation type="submission" date="2019-07" db="EMBL/GenBank/DDBJ databases">
        <title>The pathways for chlorine oxyanion respiration interact through the shared metabolite chlorate.</title>
        <authorList>
            <person name="Barnum T.P."/>
            <person name="Cheng Y."/>
            <person name="Hill K.A."/>
            <person name="Lucas L.N."/>
            <person name="Carlson H.K."/>
            <person name="Coates J.D."/>
        </authorList>
    </citation>
    <scope>NUCLEOTIDE SEQUENCE [LARGE SCALE GENOMIC DNA]</scope>
    <source>
        <strain evidence="2 3">SFB-1</strain>
    </source>
</reference>
<feature type="compositionally biased region" description="Basic and acidic residues" evidence="1">
    <location>
        <begin position="1"/>
        <end position="18"/>
    </location>
</feature>
<organism evidence="2 3">
    <name type="scientific">Denitromonas halophila</name>
    <dbReference type="NCBI Taxonomy" id="1629404"/>
    <lineage>
        <taxon>Bacteria</taxon>
        <taxon>Pseudomonadati</taxon>
        <taxon>Pseudomonadota</taxon>
        <taxon>Betaproteobacteria</taxon>
        <taxon>Rhodocyclales</taxon>
        <taxon>Zoogloeaceae</taxon>
        <taxon>Denitromonas</taxon>
    </lineage>
</organism>
<dbReference type="GO" id="GO:0008047">
    <property type="term" value="F:enzyme activator activity"/>
    <property type="evidence" value="ECO:0007669"/>
    <property type="project" value="InterPro"/>
</dbReference>
<dbReference type="InterPro" id="IPR000671">
    <property type="entry name" value="Peptidase_A31"/>
</dbReference>
<evidence type="ECO:0000256" key="1">
    <source>
        <dbReference type="SAM" id="MobiDB-lite"/>
    </source>
</evidence>
<dbReference type="Gene3D" id="3.40.50.1450">
    <property type="entry name" value="HybD-like"/>
    <property type="match status" value="1"/>
</dbReference>
<proteinExistence type="predicted"/>
<comment type="caution">
    <text evidence="2">The sequence shown here is derived from an EMBL/GenBank/DDBJ whole genome shotgun (WGS) entry which is preliminary data.</text>
</comment>